<reference evidence="1" key="1">
    <citation type="journal article" date="2017" name="Nature">
        <title>The sunflower genome provides insights into oil metabolism, flowering and Asterid evolution.</title>
        <authorList>
            <person name="Badouin H."/>
            <person name="Gouzy J."/>
            <person name="Grassa C.J."/>
            <person name="Murat F."/>
            <person name="Staton S.E."/>
            <person name="Cottret L."/>
            <person name="Lelandais-Briere C."/>
            <person name="Owens G.L."/>
            <person name="Carrere S."/>
            <person name="Mayjonade B."/>
            <person name="Legrand L."/>
            <person name="Gill N."/>
            <person name="Kane N.C."/>
            <person name="Bowers J.E."/>
            <person name="Hubner S."/>
            <person name="Bellec A."/>
            <person name="Berard A."/>
            <person name="Berges H."/>
            <person name="Blanchet N."/>
            <person name="Boniface M.C."/>
            <person name="Brunel D."/>
            <person name="Catrice O."/>
            <person name="Chaidir N."/>
            <person name="Claudel C."/>
            <person name="Donnadieu C."/>
            <person name="Faraut T."/>
            <person name="Fievet G."/>
            <person name="Helmstetter N."/>
            <person name="King M."/>
            <person name="Knapp S.J."/>
            <person name="Lai Z."/>
            <person name="Le Paslier M.C."/>
            <person name="Lippi Y."/>
            <person name="Lorenzon L."/>
            <person name="Mandel J.R."/>
            <person name="Marage G."/>
            <person name="Marchand G."/>
            <person name="Marquand E."/>
            <person name="Bret-Mestries E."/>
            <person name="Morien E."/>
            <person name="Nambeesan S."/>
            <person name="Nguyen T."/>
            <person name="Pegot-Espagnet P."/>
            <person name="Pouilly N."/>
            <person name="Raftis F."/>
            <person name="Sallet E."/>
            <person name="Schiex T."/>
            <person name="Thomas J."/>
            <person name="Vandecasteele C."/>
            <person name="Vares D."/>
            <person name="Vear F."/>
            <person name="Vautrin S."/>
            <person name="Crespi M."/>
            <person name="Mangin B."/>
            <person name="Burke J.M."/>
            <person name="Salse J."/>
            <person name="Munos S."/>
            <person name="Vincourt P."/>
            <person name="Rieseberg L.H."/>
            <person name="Langlade N.B."/>
        </authorList>
    </citation>
    <scope>NUCLEOTIDE SEQUENCE</scope>
    <source>
        <tissue evidence="1">Leaves</tissue>
    </source>
</reference>
<dbReference type="EMBL" id="MNCJ02000331">
    <property type="protein sequence ID" value="KAF5761368.1"/>
    <property type="molecule type" value="Genomic_DNA"/>
</dbReference>
<evidence type="ECO:0000313" key="2">
    <source>
        <dbReference type="Proteomes" id="UP000215914"/>
    </source>
</evidence>
<comment type="caution">
    <text evidence="1">The sequence shown here is derived from an EMBL/GenBank/DDBJ whole genome shotgun (WGS) entry which is preliminary data.</text>
</comment>
<evidence type="ECO:0000313" key="1">
    <source>
        <dbReference type="EMBL" id="KAF5761368.1"/>
    </source>
</evidence>
<keyword evidence="2" id="KW-1185">Reference proteome</keyword>
<accession>A0A9K3GZY0</accession>
<dbReference type="Proteomes" id="UP000215914">
    <property type="component" value="Unassembled WGS sequence"/>
</dbReference>
<organism evidence="1 2">
    <name type="scientific">Helianthus annuus</name>
    <name type="common">Common sunflower</name>
    <dbReference type="NCBI Taxonomy" id="4232"/>
    <lineage>
        <taxon>Eukaryota</taxon>
        <taxon>Viridiplantae</taxon>
        <taxon>Streptophyta</taxon>
        <taxon>Embryophyta</taxon>
        <taxon>Tracheophyta</taxon>
        <taxon>Spermatophyta</taxon>
        <taxon>Magnoliopsida</taxon>
        <taxon>eudicotyledons</taxon>
        <taxon>Gunneridae</taxon>
        <taxon>Pentapetalae</taxon>
        <taxon>asterids</taxon>
        <taxon>campanulids</taxon>
        <taxon>Asterales</taxon>
        <taxon>Asteraceae</taxon>
        <taxon>Asteroideae</taxon>
        <taxon>Heliantheae alliance</taxon>
        <taxon>Heliantheae</taxon>
        <taxon>Helianthus</taxon>
    </lineage>
</organism>
<reference evidence="1" key="2">
    <citation type="submission" date="2020-06" db="EMBL/GenBank/DDBJ databases">
        <title>Helianthus annuus Genome sequencing and assembly Release 2.</title>
        <authorList>
            <person name="Gouzy J."/>
            <person name="Langlade N."/>
            <person name="Munos S."/>
        </authorList>
    </citation>
    <scope>NUCLEOTIDE SEQUENCE</scope>
    <source>
        <tissue evidence="1">Leaves</tissue>
    </source>
</reference>
<sequence length="48" mass="5601">MANYGMPSDKVVQGNFEKNIYLKYYFQLQSGESRHLPSMWNMITPSKA</sequence>
<name>A0A9K3GZY0_HELAN</name>
<protein>
    <submittedName>
        <fullName evidence="1">Uncharacterized protein</fullName>
    </submittedName>
</protein>
<dbReference type="Gramene" id="mRNA:HanXRQr2_Chr16g0764321">
    <property type="protein sequence ID" value="mRNA:HanXRQr2_Chr16g0764321"/>
    <property type="gene ID" value="HanXRQr2_Chr16g0764321"/>
</dbReference>
<proteinExistence type="predicted"/>
<dbReference type="AlphaFoldDB" id="A0A9K3GZY0"/>
<gene>
    <name evidence="1" type="ORF">HanXRQr2_Chr16g0764321</name>
</gene>